<dbReference type="GO" id="GO:0016747">
    <property type="term" value="F:acyltransferase activity, transferring groups other than amino-acyl groups"/>
    <property type="evidence" value="ECO:0007669"/>
    <property type="project" value="InterPro"/>
</dbReference>
<dbReference type="Gene3D" id="3.40.630.30">
    <property type="match status" value="1"/>
</dbReference>
<dbReference type="AlphaFoldDB" id="A0A086T7S5"/>
<feature type="domain" description="N-acetyltransferase" evidence="1">
    <location>
        <begin position="149"/>
        <end position="203"/>
    </location>
</feature>
<proteinExistence type="predicted"/>
<dbReference type="HOGENOM" id="CLU_086044_0_1_1"/>
<gene>
    <name evidence="2" type="ORF">ACRE_037660</name>
</gene>
<evidence type="ECO:0000259" key="1">
    <source>
        <dbReference type="Pfam" id="PF00583"/>
    </source>
</evidence>
<dbReference type="EMBL" id="JPKY01000032">
    <property type="protein sequence ID" value="KFH45407.1"/>
    <property type="molecule type" value="Genomic_DNA"/>
</dbReference>
<name>A0A086T7S5_HAPC1</name>
<sequence length="220" mass="24112">MAFIRHYKPSDFDAAAQICRETLAPSLVGSEPAWRIGPYVWTHPFTHLSPTTCFVVDDGTGKAVGYCIGCPDIPSFMASYQRYVDDVLDRPGSEVPRPADVCSQREPWTLPDGSPNGTCLAQTAYNAEWLLVSGNEDLVDGGYKATMHINLLDGWRGGGWGRKLIERFVEAVRAGAMPGTRGIMIGVAPDNGKVVPFYERLGFRLDEGGEKGSIRMVRDL</sequence>
<protein>
    <recommendedName>
        <fullName evidence="1">N-acetyltransferase domain-containing protein</fullName>
    </recommendedName>
</protein>
<accession>A0A086T7S5</accession>
<keyword evidence="3" id="KW-1185">Reference proteome</keyword>
<dbReference type="InterPro" id="IPR016181">
    <property type="entry name" value="Acyl_CoA_acyltransferase"/>
</dbReference>
<dbReference type="OrthoDB" id="64477at2759"/>
<evidence type="ECO:0000313" key="3">
    <source>
        <dbReference type="Proteomes" id="UP000029964"/>
    </source>
</evidence>
<dbReference type="Pfam" id="PF00583">
    <property type="entry name" value="Acetyltransf_1"/>
    <property type="match status" value="1"/>
</dbReference>
<reference evidence="3" key="1">
    <citation type="journal article" date="2014" name="Genome Announc.">
        <title>Genome sequence and annotation of Acremonium chrysogenum, producer of the beta-lactam antibiotic cephalosporin C.</title>
        <authorList>
            <person name="Terfehr D."/>
            <person name="Dahlmann T.A."/>
            <person name="Specht T."/>
            <person name="Zadra I."/>
            <person name="Kuernsteiner H."/>
            <person name="Kueck U."/>
        </authorList>
    </citation>
    <scope>NUCLEOTIDE SEQUENCE [LARGE SCALE GENOMIC DNA]</scope>
    <source>
        <strain evidence="3">ATCC 11550 / CBS 779.69 / DSM 880 / IAM 14645 / JCM 23072 / IMI 49137</strain>
    </source>
</reference>
<dbReference type="InterPro" id="IPR000182">
    <property type="entry name" value="GNAT_dom"/>
</dbReference>
<evidence type="ECO:0000313" key="2">
    <source>
        <dbReference type="EMBL" id="KFH45407.1"/>
    </source>
</evidence>
<dbReference type="SUPFAM" id="SSF55729">
    <property type="entry name" value="Acyl-CoA N-acyltransferases (Nat)"/>
    <property type="match status" value="1"/>
</dbReference>
<comment type="caution">
    <text evidence="2">The sequence shown here is derived from an EMBL/GenBank/DDBJ whole genome shotgun (WGS) entry which is preliminary data.</text>
</comment>
<dbReference type="Proteomes" id="UP000029964">
    <property type="component" value="Unassembled WGS sequence"/>
</dbReference>
<organism evidence="2 3">
    <name type="scientific">Hapsidospora chrysogenum (strain ATCC 11550 / CBS 779.69 / DSM 880 / IAM 14645 / JCM 23072 / IMI 49137)</name>
    <name type="common">Acremonium chrysogenum</name>
    <dbReference type="NCBI Taxonomy" id="857340"/>
    <lineage>
        <taxon>Eukaryota</taxon>
        <taxon>Fungi</taxon>
        <taxon>Dikarya</taxon>
        <taxon>Ascomycota</taxon>
        <taxon>Pezizomycotina</taxon>
        <taxon>Sordariomycetes</taxon>
        <taxon>Hypocreomycetidae</taxon>
        <taxon>Hypocreales</taxon>
        <taxon>Bionectriaceae</taxon>
        <taxon>Hapsidospora</taxon>
    </lineage>
</organism>
<dbReference type="STRING" id="857340.A0A086T7S5"/>